<sequence>MPLCSQQAEAGLVPTTTPRPLTAQRRDIRHNEPLRSSRATQCSRTAGRTGAPADSQISADASPLPLTLLPALSCLHPDKLRHLSQLKSNLPDTSSVFYCRWTTSRTLCRTTDACREKQKRGCWDFDGGSRRPEVNQRQPTEEIKGGQAVHPVNIDAHHPLARHSGKCPRSLLSSVSLRCSKT</sequence>
<comment type="caution">
    <text evidence="2">The sequence shown here is derived from an EMBL/GenBank/DDBJ whole genome shotgun (WGS) entry which is preliminary data.</text>
</comment>
<dbReference type="EMBL" id="JBBPFD010000013">
    <property type="protein sequence ID" value="KAK7902213.1"/>
    <property type="molecule type" value="Genomic_DNA"/>
</dbReference>
<protein>
    <submittedName>
        <fullName evidence="2">Uncharacterized protein</fullName>
    </submittedName>
</protein>
<proteinExistence type="predicted"/>
<name>A0AAW0NN85_9GOBI</name>
<dbReference type="AlphaFoldDB" id="A0AAW0NN85"/>
<feature type="compositionally biased region" description="Basic and acidic residues" evidence="1">
    <location>
        <begin position="24"/>
        <end position="35"/>
    </location>
</feature>
<gene>
    <name evidence="2" type="ORF">WMY93_018982</name>
</gene>
<feature type="compositionally biased region" description="Polar residues" evidence="1">
    <location>
        <begin position="37"/>
        <end position="46"/>
    </location>
</feature>
<accession>A0AAW0NN85</accession>
<dbReference type="Proteomes" id="UP001460270">
    <property type="component" value="Unassembled WGS sequence"/>
</dbReference>
<evidence type="ECO:0000256" key="1">
    <source>
        <dbReference type="SAM" id="MobiDB-lite"/>
    </source>
</evidence>
<feature type="region of interest" description="Disordered" evidence="1">
    <location>
        <begin position="1"/>
        <end position="58"/>
    </location>
</feature>
<keyword evidence="3" id="KW-1185">Reference proteome</keyword>
<feature type="compositionally biased region" description="Polar residues" evidence="1">
    <location>
        <begin position="1"/>
        <end position="19"/>
    </location>
</feature>
<evidence type="ECO:0000313" key="2">
    <source>
        <dbReference type="EMBL" id="KAK7902213.1"/>
    </source>
</evidence>
<reference evidence="3" key="1">
    <citation type="submission" date="2024-04" db="EMBL/GenBank/DDBJ databases">
        <title>Salinicola lusitanus LLJ914,a marine bacterium isolated from the Okinawa Trough.</title>
        <authorList>
            <person name="Li J."/>
        </authorList>
    </citation>
    <scope>NUCLEOTIDE SEQUENCE [LARGE SCALE GENOMIC DNA]</scope>
</reference>
<evidence type="ECO:0000313" key="3">
    <source>
        <dbReference type="Proteomes" id="UP001460270"/>
    </source>
</evidence>
<organism evidence="2 3">
    <name type="scientific">Mugilogobius chulae</name>
    <name type="common">yellowstripe goby</name>
    <dbReference type="NCBI Taxonomy" id="88201"/>
    <lineage>
        <taxon>Eukaryota</taxon>
        <taxon>Metazoa</taxon>
        <taxon>Chordata</taxon>
        <taxon>Craniata</taxon>
        <taxon>Vertebrata</taxon>
        <taxon>Euteleostomi</taxon>
        <taxon>Actinopterygii</taxon>
        <taxon>Neopterygii</taxon>
        <taxon>Teleostei</taxon>
        <taxon>Neoteleostei</taxon>
        <taxon>Acanthomorphata</taxon>
        <taxon>Gobiaria</taxon>
        <taxon>Gobiiformes</taxon>
        <taxon>Gobioidei</taxon>
        <taxon>Gobiidae</taxon>
        <taxon>Gobionellinae</taxon>
        <taxon>Mugilogobius</taxon>
    </lineage>
</organism>